<dbReference type="EMBL" id="JPUA01000026">
    <property type="protein sequence ID" value="OWV29913.1"/>
    <property type="molecule type" value="Genomic_DNA"/>
</dbReference>
<dbReference type="SMART" id="SM00382">
    <property type="entry name" value="AAA"/>
    <property type="match status" value="1"/>
</dbReference>
<dbReference type="FunFam" id="3.40.50.300:FF:000016">
    <property type="entry name" value="Oligopeptide ABC transporter ATP-binding component"/>
    <property type="match status" value="1"/>
</dbReference>
<dbReference type="RefSeq" id="WP_088699902.1">
    <property type="nucleotide sequence ID" value="NZ_JPUA01000026.1"/>
</dbReference>
<evidence type="ECO:0000256" key="8">
    <source>
        <dbReference type="ARBA" id="ARBA00038852"/>
    </source>
</evidence>
<evidence type="ECO:0000259" key="10">
    <source>
        <dbReference type="PROSITE" id="PS50893"/>
    </source>
</evidence>
<comment type="catalytic activity">
    <reaction evidence="9">
        <text>a dipeptide(out) + ATP + H2O = a dipeptide(in) + ADP + phosphate + H(+)</text>
        <dbReference type="Rhea" id="RHEA:23120"/>
        <dbReference type="ChEBI" id="CHEBI:15377"/>
        <dbReference type="ChEBI" id="CHEBI:15378"/>
        <dbReference type="ChEBI" id="CHEBI:30616"/>
        <dbReference type="ChEBI" id="CHEBI:43474"/>
        <dbReference type="ChEBI" id="CHEBI:90799"/>
        <dbReference type="ChEBI" id="CHEBI:456216"/>
        <dbReference type="EC" id="7.4.2.9"/>
    </reaction>
</comment>
<dbReference type="PANTHER" id="PTHR43297">
    <property type="entry name" value="OLIGOPEPTIDE TRANSPORT ATP-BINDING PROTEIN APPD"/>
    <property type="match status" value="1"/>
</dbReference>
<comment type="similarity">
    <text evidence="2">Belongs to the ABC transporter superfamily.</text>
</comment>
<name>A0A246S0H1_9GAMM</name>
<evidence type="ECO:0000256" key="9">
    <source>
        <dbReference type="ARBA" id="ARBA00047356"/>
    </source>
</evidence>
<evidence type="ECO:0000256" key="6">
    <source>
        <dbReference type="ARBA" id="ARBA00022840"/>
    </source>
</evidence>
<dbReference type="OrthoDB" id="9784450at2"/>
<accession>A0A246S0H1</accession>
<dbReference type="GO" id="GO:0005886">
    <property type="term" value="C:plasma membrane"/>
    <property type="evidence" value="ECO:0007669"/>
    <property type="project" value="UniProtKB-SubCell"/>
</dbReference>
<dbReference type="PANTHER" id="PTHR43297:SF2">
    <property type="entry name" value="DIPEPTIDE TRANSPORT ATP-BINDING PROTEIN DPPD"/>
    <property type="match status" value="1"/>
</dbReference>
<dbReference type="CDD" id="cd03257">
    <property type="entry name" value="ABC_NikE_OppD_transporters"/>
    <property type="match status" value="1"/>
</dbReference>
<keyword evidence="4" id="KW-1003">Cell membrane</keyword>
<reference evidence="11 12" key="1">
    <citation type="submission" date="2014-08" db="EMBL/GenBank/DDBJ databases">
        <title>Draft genome sequence of a novel L-asparaginase producing marine bacterium, Halomonas campaniensis.</title>
        <authorList>
            <person name="Sundarakrishnan B."/>
            <person name="Moushumi Priya A."/>
            <person name="Raman G."/>
            <person name="Sakthivel N."/>
            <person name="Park S."/>
            <person name="Jayachandran S."/>
        </authorList>
    </citation>
    <scope>NUCLEOTIDE SEQUENCE [LARGE SCALE GENOMIC DNA]</scope>
    <source>
        <strain evidence="11 12">SK03</strain>
    </source>
</reference>
<dbReference type="PROSITE" id="PS50893">
    <property type="entry name" value="ABC_TRANSPORTER_2"/>
    <property type="match status" value="1"/>
</dbReference>
<evidence type="ECO:0000313" key="12">
    <source>
        <dbReference type="Proteomes" id="UP000197334"/>
    </source>
</evidence>
<dbReference type="GO" id="GO:0016887">
    <property type="term" value="F:ATP hydrolysis activity"/>
    <property type="evidence" value="ECO:0007669"/>
    <property type="project" value="InterPro"/>
</dbReference>
<dbReference type="AlphaFoldDB" id="A0A246S0H1"/>
<dbReference type="InterPro" id="IPR017871">
    <property type="entry name" value="ABC_transporter-like_CS"/>
</dbReference>
<dbReference type="InterPro" id="IPR027417">
    <property type="entry name" value="P-loop_NTPase"/>
</dbReference>
<gene>
    <name evidence="11" type="ORF">JI62_09260</name>
</gene>
<evidence type="ECO:0000313" key="11">
    <source>
        <dbReference type="EMBL" id="OWV29913.1"/>
    </source>
</evidence>
<dbReference type="Pfam" id="PF08352">
    <property type="entry name" value="oligo_HPY"/>
    <property type="match status" value="1"/>
</dbReference>
<sequence>MALLEVNNLDVRFALRQGEVHALRDICFSLERGERLGIVGESGAGKSVAAFSLLNLIAKPGFIAGGTVTFDGQVLNRMSERGLRKVRGNRVSMIFQDPMMTLNPVLSIGEQMVECLKAHRRISSKEARRIALDKLQQVQIPSPETRLDQYPHELSGGMRQRIIIAIALLLDPDIIIADEPTTALDVTIQAEIMALLLDLCEQHNVGLILITHDLGVVSQVTQRMLVMYAGRVIEQGPTREIINDPQHPYTQGLINALPQMATPGEKLNQIRGSMPSLSNLPSGCAFHPRCDFINRADGKPRPACTHQVPEFVESGNCRVACHMVAEMLEDRRLKEETS</sequence>
<dbReference type="GO" id="GO:0005524">
    <property type="term" value="F:ATP binding"/>
    <property type="evidence" value="ECO:0007669"/>
    <property type="project" value="UniProtKB-KW"/>
</dbReference>
<keyword evidence="12" id="KW-1185">Reference proteome</keyword>
<feature type="domain" description="ABC transporter" evidence="10">
    <location>
        <begin position="6"/>
        <end position="254"/>
    </location>
</feature>
<dbReference type="InterPro" id="IPR003593">
    <property type="entry name" value="AAA+_ATPase"/>
</dbReference>
<evidence type="ECO:0000256" key="7">
    <source>
        <dbReference type="ARBA" id="ARBA00023136"/>
    </source>
</evidence>
<keyword evidence="6 11" id="KW-0067">ATP-binding</keyword>
<proteinExistence type="inferred from homology"/>
<dbReference type="Gene3D" id="3.40.50.300">
    <property type="entry name" value="P-loop containing nucleotide triphosphate hydrolases"/>
    <property type="match status" value="1"/>
</dbReference>
<dbReference type="GO" id="GO:0015833">
    <property type="term" value="P:peptide transport"/>
    <property type="evidence" value="ECO:0007669"/>
    <property type="project" value="InterPro"/>
</dbReference>
<dbReference type="EC" id="7.4.2.9" evidence="8"/>
<dbReference type="InterPro" id="IPR050388">
    <property type="entry name" value="ABC_Ni/Peptide_Import"/>
</dbReference>
<dbReference type="InterPro" id="IPR003439">
    <property type="entry name" value="ABC_transporter-like_ATP-bd"/>
</dbReference>
<dbReference type="GO" id="GO:0055085">
    <property type="term" value="P:transmembrane transport"/>
    <property type="evidence" value="ECO:0007669"/>
    <property type="project" value="UniProtKB-ARBA"/>
</dbReference>
<dbReference type="PROSITE" id="PS00211">
    <property type="entry name" value="ABC_TRANSPORTER_1"/>
    <property type="match status" value="1"/>
</dbReference>
<evidence type="ECO:0000256" key="3">
    <source>
        <dbReference type="ARBA" id="ARBA00022448"/>
    </source>
</evidence>
<keyword evidence="5" id="KW-0547">Nucleotide-binding</keyword>
<dbReference type="InterPro" id="IPR013563">
    <property type="entry name" value="Oligopep_ABC_C"/>
</dbReference>
<dbReference type="STRING" id="213554.FF32_13570"/>
<comment type="caution">
    <text evidence="11">The sequence shown here is derived from an EMBL/GenBank/DDBJ whole genome shotgun (WGS) entry which is preliminary data.</text>
</comment>
<keyword evidence="3" id="KW-0813">Transport</keyword>
<evidence type="ECO:0000256" key="2">
    <source>
        <dbReference type="ARBA" id="ARBA00005417"/>
    </source>
</evidence>
<comment type="subcellular location">
    <subcellularLocation>
        <location evidence="1">Cell inner membrane</location>
        <topology evidence="1">Peripheral membrane protein</topology>
    </subcellularLocation>
</comment>
<dbReference type="NCBIfam" id="TIGR01727">
    <property type="entry name" value="oligo_HPY"/>
    <property type="match status" value="1"/>
</dbReference>
<organism evidence="11 12">
    <name type="scientific">Halomonas campaniensis</name>
    <dbReference type="NCBI Taxonomy" id="213554"/>
    <lineage>
        <taxon>Bacteria</taxon>
        <taxon>Pseudomonadati</taxon>
        <taxon>Pseudomonadota</taxon>
        <taxon>Gammaproteobacteria</taxon>
        <taxon>Oceanospirillales</taxon>
        <taxon>Halomonadaceae</taxon>
        <taxon>Halomonas</taxon>
    </lineage>
</organism>
<keyword evidence="7" id="KW-0472">Membrane</keyword>
<dbReference type="Proteomes" id="UP000197334">
    <property type="component" value="Unassembled WGS sequence"/>
</dbReference>
<protein>
    <recommendedName>
        <fullName evidence="8">ABC-type dipeptide transporter</fullName>
        <ecNumber evidence="8">7.4.2.9</ecNumber>
    </recommendedName>
</protein>
<evidence type="ECO:0000256" key="5">
    <source>
        <dbReference type="ARBA" id="ARBA00022741"/>
    </source>
</evidence>
<evidence type="ECO:0000256" key="4">
    <source>
        <dbReference type="ARBA" id="ARBA00022475"/>
    </source>
</evidence>
<dbReference type="Pfam" id="PF00005">
    <property type="entry name" value="ABC_tran"/>
    <property type="match status" value="1"/>
</dbReference>
<dbReference type="SUPFAM" id="SSF52540">
    <property type="entry name" value="P-loop containing nucleoside triphosphate hydrolases"/>
    <property type="match status" value="1"/>
</dbReference>
<evidence type="ECO:0000256" key="1">
    <source>
        <dbReference type="ARBA" id="ARBA00004417"/>
    </source>
</evidence>